<accession>A0A1H8EPD6</accession>
<organism evidence="1 2">
    <name type="scientific">Nitrosomonas marina</name>
    <dbReference type="NCBI Taxonomy" id="917"/>
    <lineage>
        <taxon>Bacteria</taxon>
        <taxon>Pseudomonadati</taxon>
        <taxon>Pseudomonadota</taxon>
        <taxon>Betaproteobacteria</taxon>
        <taxon>Nitrosomonadales</taxon>
        <taxon>Nitrosomonadaceae</taxon>
        <taxon>Nitrosomonas</taxon>
    </lineage>
</organism>
<sequence length="65" mass="7215">MKGCKRNNAPGFSITLDVPAIRLRMQACAGWCGETFDTLPNKGHSTNAKPVYSISAFYANDYDYH</sequence>
<dbReference type="EMBL" id="FOCP01000010">
    <property type="protein sequence ID" value="SEN21256.1"/>
    <property type="molecule type" value="Genomic_DNA"/>
</dbReference>
<evidence type="ECO:0000313" key="2">
    <source>
        <dbReference type="Proteomes" id="UP000199459"/>
    </source>
</evidence>
<dbReference type="RefSeq" id="WP_143056908.1">
    <property type="nucleotide sequence ID" value="NZ_FOCP01000010.1"/>
</dbReference>
<dbReference type="AlphaFoldDB" id="A0A1H8EPD6"/>
<evidence type="ECO:0000313" key="1">
    <source>
        <dbReference type="EMBL" id="SEN21256.1"/>
    </source>
</evidence>
<dbReference type="OrthoDB" id="9857089at2"/>
<dbReference type="Proteomes" id="UP000199459">
    <property type="component" value="Unassembled WGS sequence"/>
</dbReference>
<protein>
    <submittedName>
        <fullName evidence="1">Uncharacterized protein</fullName>
    </submittedName>
</protein>
<name>A0A1H8EPD6_9PROT</name>
<reference evidence="1 2" key="1">
    <citation type="submission" date="2016-10" db="EMBL/GenBank/DDBJ databases">
        <authorList>
            <person name="de Groot N.N."/>
        </authorList>
    </citation>
    <scope>NUCLEOTIDE SEQUENCE [LARGE SCALE GENOMIC DNA]</scope>
    <source>
        <strain evidence="1 2">Nm22</strain>
    </source>
</reference>
<proteinExistence type="predicted"/>
<gene>
    <name evidence="1" type="ORF">SAMN05216325_11059</name>
</gene>